<keyword evidence="1" id="KW-1133">Transmembrane helix</keyword>
<dbReference type="InterPro" id="IPR025962">
    <property type="entry name" value="SdpI/YhfL"/>
</dbReference>
<keyword evidence="3" id="KW-1185">Reference proteome</keyword>
<dbReference type="Pfam" id="PF13630">
    <property type="entry name" value="SdpI"/>
    <property type="match status" value="1"/>
</dbReference>
<comment type="caution">
    <text evidence="2">The sequence shown here is derived from an EMBL/GenBank/DDBJ whole genome shotgun (WGS) entry which is preliminary data.</text>
</comment>
<feature type="transmembrane region" description="Helical" evidence="1">
    <location>
        <begin position="6"/>
        <end position="27"/>
    </location>
</feature>
<dbReference type="RefSeq" id="WP_344229809.1">
    <property type="nucleotide sequence ID" value="NZ_BAAARI010000015.1"/>
</dbReference>
<evidence type="ECO:0000313" key="2">
    <source>
        <dbReference type="EMBL" id="GAA2584117.1"/>
    </source>
</evidence>
<organism evidence="2 3">
    <name type="scientific">Microbacterium binotii</name>
    <dbReference type="NCBI Taxonomy" id="462710"/>
    <lineage>
        <taxon>Bacteria</taxon>
        <taxon>Bacillati</taxon>
        <taxon>Actinomycetota</taxon>
        <taxon>Actinomycetes</taxon>
        <taxon>Micrococcales</taxon>
        <taxon>Microbacteriaceae</taxon>
        <taxon>Microbacterium</taxon>
    </lineage>
</organism>
<evidence type="ECO:0000313" key="3">
    <source>
        <dbReference type="Proteomes" id="UP001500274"/>
    </source>
</evidence>
<keyword evidence="1" id="KW-0472">Membrane</keyword>
<accession>A0ABN3PG15</accession>
<evidence type="ECO:0000256" key="1">
    <source>
        <dbReference type="SAM" id="Phobius"/>
    </source>
</evidence>
<name>A0ABN3PG15_9MICO</name>
<proteinExistence type="predicted"/>
<dbReference type="Proteomes" id="UP001500274">
    <property type="component" value="Unassembled WGS sequence"/>
</dbReference>
<gene>
    <name evidence="2" type="ORF">GCM10009862_24010</name>
</gene>
<dbReference type="EMBL" id="BAAARI010000015">
    <property type="protein sequence ID" value="GAA2584117.1"/>
    <property type="molecule type" value="Genomic_DNA"/>
</dbReference>
<feature type="transmembrane region" description="Helical" evidence="1">
    <location>
        <begin position="87"/>
        <end position="108"/>
    </location>
</feature>
<keyword evidence="1" id="KW-0812">Transmembrane</keyword>
<feature type="transmembrane region" description="Helical" evidence="1">
    <location>
        <begin position="64"/>
        <end position="81"/>
    </location>
</feature>
<reference evidence="2 3" key="1">
    <citation type="journal article" date="2019" name="Int. J. Syst. Evol. Microbiol.">
        <title>The Global Catalogue of Microorganisms (GCM) 10K type strain sequencing project: providing services to taxonomists for standard genome sequencing and annotation.</title>
        <authorList>
            <consortium name="The Broad Institute Genomics Platform"/>
            <consortium name="The Broad Institute Genome Sequencing Center for Infectious Disease"/>
            <person name="Wu L."/>
            <person name="Ma J."/>
        </authorList>
    </citation>
    <scope>NUCLEOTIDE SEQUENCE [LARGE SCALE GENOMIC DNA]</scope>
    <source>
        <strain evidence="2 3">JCM 16365</strain>
    </source>
</reference>
<protein>
    <recommendedName>
        <fullName evidence="4">SdpI family protein</fullName>
    </recommendedName>
</protein>
<sequence>MDNDLFIRILLAVVMVGSGCLMIWMALAAASGRLKRNAIAGIRTSVTMASDEAWLAAHIRAKPATIWGGIAGVVAGLGALLPVPSAGLAAIVLAGCAAMLGFVLYGAAVGSRAAAATRAPDA</sequence>
<evidence type="ECO:0008006" key="4">
    <source>
        <dbReference type="Google" id="ProtNLM"/>
    </source>
</evidence>